<dbReference type="EnsemblMetazoa" id="ACUA026998-RA">
    <property type="protein sequence ID" value="ACUA026998-PA"/>
    <property type="gene ID" value="ACUA026998"/>
</dbReference>
<proteinExistence type="predicted"/>
<feature type="region of interest" description="Disordered" evidence="1">
    <location>
        <begin position="103"/>
        <end position="133"/>
    </location>
</feature>
<dbReference type="AlphaFoldDB" id="A0A182MV58"/>
<organism evidence="2 3">
    <name type="scientific">Anopheles culicifacies</name>
    <dbReference type="NCBI Taxonomy" id="139723"/>
    <lineage>
        <taxon>Eukaryota</taxon>
        <taxon>Metazoa</taxon>
        <taxon>Ecdysozoa</taxon>
        <taxon>Arthropoda</taxon>
        <taxon>Hexapoda</taxon>
        <taxon>Insecta</taxon>
        <taxon>Pterygota</taxon>
        <taxon>Neoptera</taxon>
        <taxon>Endopterygota</taxon>
        <taxon>Diptera</taxon>
        <taxon>Nematocera</taxon>
        <taxon>Culicoidea</taxon>
        <taxon>Culicidae</taxon>
        <taxon>Anophelinae</taxon>
        <taxon>Anopheles</taxon>
        <taxon>culicifacies species complex</taxon>
    </lineage>
</organism>
<name>A0A182MV58_9DIPT</name>
<dbReference type="Pfam" id="PF14975">
    <property type="entry name" value="DUF4512"/>
    <property type="match status" value="1"/>
</dbReference>
<evidence type="ECO:0000313" key="3">
    <source>
        <dbReference type="Proteomes" id="UP000075883"/>
    </source>
</evidence>
<dbReference type="VEuPathDB" id="VectorBase:ACUA026998"/>
<feature type="compositionally biased region" description="Polar residues" evidence="1">
    <location>
        <begin position="103"/>
        <end position="122"/>
    </location>
</feature>
<evidence type="ECO:0000256" key="1">
    <source>
        <dbReference type="SAM" id="MobiDB-lite"/>
    </source>
</evidence>
<reference evidence="3" key="1">
    <citation type="submission" date="2013-09" db="EMBL/GenBank/DDBJ databases">
        <title>The Genome Sequence of Anopheles culicifacies species A.</title>
        <authorList>
            <consortium name="The Broad Institute Genomics Platform"/>
            <person name="Neafsey D.E."/>
            <person name="Besansky N."/>
            <person name="Howell P."/>
            <person name="Walton C."/>
            <person name="Young S.K."/>
            <person name="Zeng Q."/>
            <person name="Gargeya S."/>
            <person name="Fitzgerald M."/>
            <person name="Haas B."/>
            <person name="Abouelleil A."/>
            <person name="Allen A.W."/>
            <person name="Alvarado L."/>
            <person name="Arachchi H.M."/>
            <person name="Berlin A.M."/>
            <person name="Chapman S.B."/>
            <person name="Gainer-Dewar J."/>
            <person name="Goldberg J."/>
            <person name="Griggs A."/>
            <person name="Gujja S."/>
            <person name="Hansen M."/>
            <person name="Howarth C."/>
            <person name="Imamovic A."/>
            <person name="Ireland A."/>
            <person name="Larimer J."/>
            <person name="McCowan C."/>
            <person name="Murphy C."/>
            <person name="Pearson M."/>
            <person name="Poon T.W."/>
            <person name="Priest M."/>
            <person name="Roberts A."/>
            <person name="Saif S."/>
            <person name="Shea T."/>
            <person name="Sisk P."/>
            <person name="Sykes S."/>
            <person name="Wortman J."/>
            <person name="Nusbaum C."/>
            <person name="Birren B."/>
        </authorList>
    </citation>
    <scope>NUCLEOTIDE SEQUENCE [LARGE SCALE GENOMIC DNA]</scope>
    <source>
        <strain evidence="3">A-37</strain>
    </source>
</reference>
<sequence>MYTWCMYPGGAVSADDEEQLDKTGNNKIPLYITSISTRYRNRISRGIADVIECKELVCITDKQPIVLKYWNPWEKKDKDGNVIKTEPKNPFECVGGVCRFSGKSSAATVNTKESPHTTSETSEAPDETSKKTL</sequence>
<accession>A0A182MV58</accession>
<dbReference type="EMBL" id="AXCM01001676">
    <property type="status" value="NOT_ANNOTATED_CDS"/>
    <property type="molecule type" value="Genomic_DNA"/>
</dbReference>
<protein>
    <submittedName>
        <fullName evidence="2">Uncharacterized protein</fullName>
    </submittedName>
</protein>
<keyword evidence="3" id="KW-1185">Reference proteome</keyword>
<reference evidence="2" key="2">
    <citation type="submission" date="2020-05" db="UniProtKB">
        <authorList>
            <consortium name="EnsemblMetazoa"/>
        </authorList>
    </citation>
    <scope>IDENTIFICATION</scope>
    <source>
        <strain evidence="2">A-37</strain>
    </source>
</reference>
<dbReference type="InterPro" id="IPR026776">
    <property type="entry name" value="UPF0729_C18orf32-like"/>
</dbReference>
<dbReference type="Proteomes" id="UP000075883">
    <property type="component" value="Unassembled WGS sequence"/>
</dbReference>
<evidence type="ECO:0000313" key="2">
    <source>
        <dbReference type="EnsemblMetazoa" id="ACUA026998-PA"/>
    </source>
</evidence>